<evidence type="ECO:0000256" key="7">
    <source>
        <dbReference type="SAM" id="MobiDB-lite"/>
    </source>
</evidence>
<name>A0A814H151_ADIRI</name>
<comment type="similarity">
    <text evidence="1">Belongs to the recoverin family.</text>
</comment>
<keyword evidence="6" id="KW-0449">Lipoprotein</keyword>
<evidence type="ECO:0000256" key="2">
    <source>
        <dbReference type="ARBA" id="ARBA00022707"/>
    </source>
</evidence>
<feature type="domain" description="EF-hand" evidence="8">
    <location>
        <begin position="146"/>
        <end position="181"/>
    </location>
</feature>
<dbReference type="CDD" id="cd00051">
    <property type="entry name" value="EFh"/>
    <property type="match status" value="1"/>
</dbReference>
<evidence type="ECO:0000256" key="3">
    <source>
        <dbReference type="ARBA" id="ARBA00022723"/>
    </source>
</evidence>
<evidence type="ECO:0000259" key="8">
    <source>
        <dbReference type="PROSITE" id="PS50222"/>
    </source>
</evidence>
<evidence type="ECO:0000313" key="10">
    <source>
        <dbReference type="EMBL" id="CAF1510500.1"/>
    </source>
</evidence>
<feature type="domain" description="EF-hand" evidence="8">
    <location>
        <begin position="66"/>
        <end position="101"/>
    </location>
</feature>
<keyword evidence="5" id="KW-0106">Calcium</keyword>
<evidence type="ECO:0000313" key="11">
    <source>
        <dbReference type="Proteomes" id="UP000663828"/>
    </source>
</evidence>
<evidence type="ECO:0000313" key="9">
    <source>
        <dbReference type="EMBL" id="CAF1003949.1"/>
    </source>
</evidence>
<evidence type="ECO:0000313" key="12">
    <source>
        <dbReference type="Proteomes" id="UP000663852"/>
    </source>
</evidence>
<dbReference type="PROSITE" id="PS50222">
    <property type="entry name" value="EF_HAND_2"/>
    <property type="match status" value="2"/>
</dbReference>
<keyword evidence="11" id="KW-1185">Reference proteome</keyword>
<dbReference type="EMBL" id="CAJNOR010004545">
    <property type="protein sequence ID" value="CAF1510500.1"/>
    <property type="molecule type" value="Genomic_DNA"/>
</dbReference>
<reference evidence="9" key="1">
    <citation type="submission" date="2021-02" db="EMBL/GenBank/DDBJ databases">
        <authorList>
            <person name="Nowell W R."/>
        </authorList>
    </citation>
    <scope>NUCLEOTIDE SEQUENCE</scope>
</reference>
<dbReference type="EMBL" id="CAJNOJ010000062">
    <property type="protein sequence ID" value="CAF1003949.1"/>
    <property type="molecule type" value="Genomic_DNA"/>
</dbReference>
<accession>A0A814H151</accession>
<feature type="compositionally biased region" description="Polar residues" evidence="7">
    <location>
        <begin position="328"/>
        <end position="339"/>
    </location>
</feature>
<dbReference type="InterPro" id="IPR028846">
    <property type="entry name" value="Recoverin"/>
</dbReference>
<feature type="region of interest" description="Disordered" evidence="7">
    <location>
        <begin position="323"/>
        <end position="352"/>
    </location>
</feature>
<organism evidence="9 12">
    <name type="scientific">Adineta ricciae</name>
    <name type="common">Rotifer</name>
    <dbReference type="NCBI Taxonomy" id="249248"/>
    <lineage>
        <taxon>Eukaryota</taxon>
        <taxon>Metazoa</taxon>
        <taxon>Spiralia</taxon>
        <taxon>Gnathifera</taxon>
        <taxon>Rotifera</taxon>
        <taxon>Eurotatoria</taxon>
        <taxon>Bdelloidea</taxon>
        <taxon>Adinetida</taxon>
        <taxon>Adinetidae</taxon>
        <taxon>Adineta</taxon>
    </lineage>
</organism>
<dbReference type="SUPFAM" id="SSF47473">
    <property type="entry name" value="EF-hand"/>
    <property type="match status" value="1"/>
</dbReference>
<dbReference type="SMART" id="SM00054">
    <property type="entry name" value="EFh"/>
    <property type="match status" value="2"/>
</dbReference>
<dbReference type="InterPro" id="IPR002048">
    <property type="entry name" value="EF_hand_dom"/>
</dbReference>
<dbReference type="OrthoDB" id="191686at2759"/>
<protein>
    <recommendedName>
        <fullName evidence="8">EF-hand domain-containing protein</fullName>
    </recommendedName>
</protein>
<dbReference type="AlphaFoldDB" id="A0A814H151"/>
<dbReference type="GO" id="GO:0005509">
    <property type="term" value="F:calcium ion binding"/>
    <property type="evidence" value="ECO:0007669"/>
    <property type="project" value="InterPro"/>
</dbReference>
<proteinExistence type="inferred from homology"/>
<keyword evidence="2" id="KW-0519">Myristate</keyword>
<dbReference type="PANTHER" id="PTHR23055">
    <property type="entry name" value="CALCIUM BINDING PROTEINS"/>
    <property type="match status" value="1"/>
</dbReference>
<dbReference type="InterPro" id="IPR011992">
    <property type="entry name" value="EF-hand-dom_pair"/>
</dbReference>
<dbReference type="PANTHER" id="PTHR23055:SF178">
    <property type="entry name" value="NEUROCALCIN HOMOLOG"/>
    <property type="match status" value="1"/>
</dbReference>
<gene>
    <name evidence="9" type="ORF">EDS130_LOCUS15031</name>
    <name evidence="10" type="ORF">XAT740_LOCUS40189</name>
</gene>
<dbReference type="Proteomes" id="UP000663828">
    <property type="component" value="Unassembled WGS sequence"/>
</dbReference>
<dbReference type="InterPro" id="IPR018247">
    <property type="entry name" value="EF_Hand_1_Ca_BS"/>
</dbReference>
<evidence type="ECO:0000256" key="6">
    <source>
        <dbReference type="ARBA" id="ARBA00023288"/>
    </source>
</evidence>
<dbReference type="Proteomes" id="UP000663852">
    <property type="component" value="Unassembled WGS sequence"/>
</dbReference>
<keyword evidence="4" id="KW-0677">Repeat</keyword>
<sequence length="352" mass="41138">MSLVNDNETGFSENEISFARETFMRDCPNGFCSKRKFLTFIRRSSVEKTHPSNVSSPVKIFQNYRQRKKFFSMMFDIYDRNRDGVLDFDEYLYALSAISGVNRLRTIETLFCFFDVHNQGYITRQELNSRKKIAAQFLGQSKYGRKDHLLYDQAFNTMDTNNDGRISKEEFIQWHLKDHCELEDIKPLKKRPRLLRTISTLVEHRGHIKTSSLQQSDKNPVDVWLETVMNVNLTDESPVVNHADRYLVNIFRRARNRFHNNTHRNRDHQSESGVFTSSSITTLLDNDFDLDEDDFSTDDTDNELLCSSLEAALVEVLIELRESRRQQKSQSNSHLTMNASDDDSELSISTRL</sequence>
<dbReference type="Gene3D" id="1.10.238.10">
    <property type="entry name" value="EF-hand"/>
    <property type="match status" value="2"/>
</dbReference>
<evidence type="ECO:0000256" key="4">
    <source>
        <dbReference type="ARBA" id="ARBA00022737"/>
    </source>
</evidence>
<dbReference type="PROSITE" id="PS00018">
    <property type="entry name" value="EF_HAND_1"/>
    <property type="match status" value="2"/>
</dbReference>
<dbReference type="Pfam" id="PF13499">
    <property type="entry name" value="EF-hand_7"/>
    <property type="match status" value="1"/>
</dbReference>
<dbReference type="Pfam" id="PF13202">
    <property type="entry name" value="EF-hand_5"/>
    <property type="match status" value="1"/>
</dbReference>
<keyword evidence="3" id="KW-0479">Metal-binding</keyword>
<evidence type="ECO:0000256" key="5">
    <source>
        <dbReference type="ARBA" id="ARBA00022837"/>
    </source>
</evidence>
<comment type="caution">
    <text evidence="9">The sequence shown here is derived from an EMBL/GenBank/DDBJ whole genome shotgun (WGS) entry which is preliminary data.</text>
</comment>
<evidence type="ECO:0000256" key="1">
    <source>
        <dbReference type="ARBA" id="ARBA00006049"/>
    </source>
</evidence>